<dbReference type="InterPro" id="IPR051783">
    <property type="entry name" value="NAD(P)-dependent_oxidoreduct"/>
</dbReference>
<evidence type="ECO:0000313" key="2">
    <source>
        <dbReference type="EMBL" id="TDG13459.1"/>
    </source>
</evidence>
<dbReference type="InterPro" id="IPR036291">
    <property type="entry name" value="NAD(P)-bd_dom_sf"/>
</dbReference>
<dbReference type="InterPro" id="IPR016040">
    <property type="entry name" value="NAD(P)-bd_dom"/>
</dbReference>
<dbReference type="Proteomes" id="UP000295554">
    <property type="component" value="Unassembled WGS sequence"/>
</dbReference>
<dbReference type="Gene3D" id="3.40.50.720">
    <property type="entry name" value="NAD(P)-binding Rossmann-like Domain"/>
    <property type="match status" value="1"/>
</dbReference>
<dbReference type="Pfam" id="PF13460">
    <property type="entry name" value="NAD_binding_10"/>
    <property type="match status" value="1"/>
</dbReference>
<protein>
    <submittedName>
        <fullName evidence="2">NAD-dependent epimerase/dehydratase family protein</fullName>
    </submittedName>
</protein>
<dbReference type="PANTHER" id="PTHR48079:SF6">
    <property type="entry name" value="NAD(P)-BINDING DOMAIN-CONTAINING PROTEIN-RELATED"/>
    <property type="match status" value="1"/>
</dbReference>
<organism evidence="2 3">
    <name type="scientific">Seongchinamella unica</name>
    <dbReference type="NCBI Taxonomy" id="2547392"/>
    <lineage>
        <taxon>Bacteria</taxon>
        <taxon>Pseudomonadati</taxon>
        <taxon>Pseudomonadota</taxon>
        <taxon>Gammaproteobacteria</taxon>
        <taxon>Cellvibrionales</taxon>
        <taxon>Halieaceae</taxon>
        <taxon>Seongchinamella</taxon>
    </lineage>
</organism>
<proteinExistence type="predicted"/>
<dbReference type="AlphaFoldDB" id="A0A4R5LRG6"/>
<reference evidence="2 3" key="1">
    <citation type="submission" date="2019-03" db="EMBL/GenBank/DDBJ databases">
        <title>Seongchinamella monodicae gen. nov., sp. nov., a novel member of the Gammaproteobacteria isolated from a tidal mudflat of beach.</title>
        <authorList>
            <person name="Yang H.G."/>
            <person name="Kang J.W."/>
            <person name="Lee S.D."/>
        </authorList>
    </citation>
    <scope>NUCLEOTIDE SEQUENCE [LARGE SCALE GENOMIC DNA]</scope>
    <source>
        <strain evidence="2 3">GH4-78</strain>
    </source>
</reference>
<comment type="caution">
    <text evidence="2">The sequence shown here is derived from an EMBL/GenBank/DDBJ whole genome shotgun (WGS) entry which is preliminary data.</text>
</comment>
<gene>
    <name evidence="2" type="ORF">E2F43_07930</name>
</gene>
<keyword evidence="3" id="KW-1185">Reference proteome</keyword>
<accession>A0A4R5LRG6</accession>
<evidence type="ECO:0000259" key="1">
    <source>
        <dbReference type="Pfam" id="PF13460"/>
    </source>
</evidence>
<name>A0A4R5LRG6_9GAMM</name>
<evidence type="ECO:0000313" key="3">
    <source>
        <dbReference type="Proteomes" id="UP000295554"/>
    </source>
</evidence>
<sequence length="307" mass="33560">MTSPSSGRWYWPASVPVMPDPRLLIIGFGDIGHRLAPLLLESDWEIHALRRHPDADDSGVIWHPGDYTVAGSLGFAEALAPDYVLTTLTPVSRDIDGYQRGFADATQNLLDGLGTHRPRRSFMVSSTRVYAETAGAWIDESAPLSTTDRRAVAIIDAEQQLLNASHPATIVRCGGIYGATEGRLVKKIRQGLISPATPVRYTNRIHRDDCAGFLAHLLFREQSGKPLETIYNGVDDCPCPAHEVEAWLAQRLGITPLPQVPGTDTAISHKRCKNTALRSSGYQLLYPSYQSGYAAWLDDGCQTAGLP</sequence>
<dbReference type="GO" id="GO:0005737">
    <property type="term" value="C:cytoplasm"/>
    <property type="evidence" value="ECO:0007669"/>
    <property type="project" value="TreeGrafter"/>
</dbReference>
<dbReference type="GO" id="GO:0004029">
    <property type="term" value="F:aldehyde dehydrogenase (NAD+) activity"/>
    <property type="evidence" value="ECO:0007669"/>
    <property type="project" value="TreeGrafter"/>
</dbReference>
<dbReference type="OrthoDB" id="9808276at2"/>
<dbReference type="EMBL" id="SMSE01000002">
    <property type="protein sequence ID" value="TDG13459.1"/>
    <property type="molecule type" value="Genomic_DNA"/>
</dbReference>
<feature type="domain" description="NAD(P)-binding" evidence="1">
    <location>
        <begin position="29"/>
        <end position="219"/>
    </location>
</feature>
<dbReference type="PANTHER" id="PTHR48079">
    <property type="entry name" value="PROTEIN YEEZ"/>
    <property type="match status" value="1"/>
</dbReference>
<dbReference type="SUPFAM" id="SSF51735">
    <property type="entry name" value="NAD(P)-binding Rossmann-fold domains"/>
    <property type="match status" value="1"/>
</dbReference>